<protein>
    <submittedName>
        <fullName evidence="1">DUF3793 family protein</fullName>
    </submittedName>
</protein>
<dbReference type="EMBL" id="JAUEIR010000001">
    <property type="protein sequence ID" value="MDN0068470.1"/>
    <property type="molecule type" value="Genomic_DNA"/>
</dbReference>
<proteinExistence type="predicted"/>
<sequence>MTRTIDSLSLERAIVRHCSPTLAALKPASLFTFPGNFVDAPDSQKHRHALAEAITACEQQLASAGITVRVLAWRTCGALVYVYRPAELAAYLSDRRASRLLGALGYDTSSLDRCIGVLAGKLQAMDPGRRQAARETPCPCTSSGCSKDFPHEMGLFLGYPYEDVVGFIQHRGRDYLAVGMWKVYTDLERALATFERFKRCAAASMRAHQNGSSLAQLAIATR</sequence>
<dbReference type="AlphaFoldDB" id="A0AAW7JNE1"/>
<dbReference type="Pfam" id="PF12672">
    <property type="entry name" value="DUF3793"/>
    <property type="match status" value="1"/>
</dbReference>
<gene>
    <name evidence="1" type="ORF">QVN40_01985</name>
</gene>
<dbReference type="InterPro" id="IPR024523">
    <property type="entry name" value="DUF3793"/>
</dbReference>
<accession>A0AAW7JNE1</accession>
<reference evidence="1" key="1">
    <citation type="submission" date="2023-06" db="EMBL/GenBank/DDBJ databases">
        <authorList>
            <person name="Zeman M."/>
            <person name="Kubasova T."/>
            <person name="Jahodarova E."/>
            <person name="Nykrynova M."/>
            <person name="Rychlik I."/>
        </authorList>
    </citation>
    <scope>NUCLEOTIDE SEQUENCE</scope>
    <source>
        <strain evidence="1">15_COKtk</strain>
    </source>
</reference>
<organism evidence="1 2">
    <name type="scientific">Collinsella ihumii</name>
    <dbReference type="NCBI Taxonomy" id="1720204"/>
    <lineage>
        <taxon>Bacteria</taxon>
        <taxon>Bacillati</taxon>
        <taxon>Actinomycetota</taxon>
        <taxon>Coriobacteriia</taxon>
        <taxon>Coriobacteriales</taxon>
        <taxon>Coriobacteriaceae</taxon>
        <taxon>Collinsella</taxon>
    </lineage>
</organism>
<comment type="caution">
    <text evidence="1">The sequence shown here is derived from an EMBL/GenBank/DDBJ whole genome shotgun (WGS) entry which is preliminary data.</text>
</comment>
<evidence type="ECO:0000313" key="1">
    <source>
        <dbReference type="EMBL" id="MDN0068470.1"/>
    </source>
</evidence>
<reference evidence="1" key="2">
    <citation type="submission" date="2023-08" db="EMBL/GenBank/DDBJ databases">
        <title>Identification and characterization of horizontal gene transfer across gut microbiota members of farm animals based on homology search.</title>
        <authorList>
            <person name="Schwarzerova J."/>
            <person name="Nykrynova M."/>
            <person name="Jureckova K."/>
            <person name="Cejkova D."/>
            <person name="Rychlik I."/>
        </authorList>
    </citation>
    <scope>NUCLEOTIDE SEQUENCE</scope>
    <source>
        <strain evidence="1">15_COKtk</strain>
    </source>
</reference>
<dbReference type="RefSeq" id="WP_289826577.1">
    <property type="nucleotide sequence ID" value="NZ_JAUEIR010000001.1"/>
</dbReference>
<name>A0AAW7JNE1_9ACTN</name>
<dbReference type="Proteomes" id="UP001168505">
    <property type="component" value="Unassembled WGS sequence"/>
</dbReference>
<evidence type="ECO:0000313" key="2">
    <source>
        <dbReference type="Proteomes" id="UP001168505"/>
    </source>
</evidence>